<keyword evidence="3" id="KW-1185">Reference proteome</keyword>
<sequence length="695" mass="75195">MAERDRGPAARNLPHYTGPYERWIFSRDLGRPFAFPSIADGPDRYYAALAEGGLSPDGIAARPPNAIALPPLWNMLGEDLAAVPFVVHRNGEEMPETDGEGPAPGISLTQSGPGPARDGLRARYRLNYPVADRSWVSDYDETLGLADWAEPSRPPKVIVGVIDDGIPFAHRAFLNQHGKTRISHCWLQSGAAGAGRSAVPFGRELMNTQIDALRADHLSEAALYLAAGALDSALPDLGLHLRGRASHGAHIAGICSGNDPCLPGQKVDEDIAIIAVQLPNTVAWDTSGFGKEMYMLSALHYIFHRARLIAGHYAPGPKELPLIVNFSYGWSANRHDGGATMERAFDELVSRRKAIQPATSLNMPMGNNFAKRMHAQITRDDLVDDRQEIGWWLSPDDMTSSYLEIWLPQGFNTKGFRVTVTPPPGFATDGPAVIELRPGQHEGGDPRDFADVAIGGDIVGQLSVDRHFRERWRVMLALIPTSYAHGARRRSPAGEWRIQIEAPFLRADEAVNIWLQRDDDPGVLRSGGRQSHLIAPDRPRADQQGQDDDEPGMLRGYGLFNGISSAPSVTRVAGFDQHSAIPSRYSGAGGVQRINGKVVAWGASPAFAAAADQGQFRPGLPSIGLISGSGVRLQGTSAATAIATRWMAANIAEGRGMTDGLKPLPPLPEEKKDRPVSIVLQRARLGQGLVPTDWG</sequence>
<proteinExistence type="predicted"/>
<dbReference type="RefSeq" id="WP_147098924.1">
    <property type="nucleotide sequence ID" value="NZ_JBHUFH010000012.1"/>
</dbReference>
<dbReference type="Proteomes" id="UP000321562">
    <property type="component" value="Unassembled WGS sequence"/>
</dbReference>
<dbReference type="GO" id="GO:0004252">
    <property type="term" value="F:serine-type endopeptidase activity"/>
    <property type="evidence" value="ECO:0007669"/>
    <property type="project" value="InterPro"/>
</dbReference>
<comment type="caution">
    <text evidence="2">The sequence shown here is derived from an EMBL/GenBank/DDBJ whole genome shotgun (WGS) entry which is preliminary data.</text>
</comment>
<dbReference type="Gene3D" id="2.60.120.1290">
    <property type="match status" value="1"/>
</dbReference>
<reference evidence="2 3" key="1">
    <citation type="submission" date="2019-08" db="EMBL/GenBank/DDBJ databases">
        <authorList>
            <person name="Ye J."/>
        </authorList>
    </citation>
    <scope>NUCLEOTIDE SEQUENCE [LARGE SCALE GENOMIC DNA]</scope>
    <source>
        <strain evidence="2 3">TK008</strain>
    </source>
</reference>
<evidence type="ECO:0000313" key="2">
    <source>
        <dbReference type="EMBL" id="TXB68772.1"/>
    </source>
</evidence>
<dbReference type="AlphaFoldDB" id="A0A5C6S2X9"/>
<dbReference type="SUPFAM" id="SSF52743">
    <property type="entry name" value="Subtilisin-like"/>
    <property type="match status" value="1"/>
</dbReference>
<name>A0A5C6S2X9_9RHOB</name>
<dbReference type="Gene3D" id="3.40.50.200">
    <property type="entry name" value="Peptidase S8/S53 domain"/>
    <property type="match status" value="1"/>
</dbReference>
<dbReference type="GO" id="GO:0006508">
    <property type="term" value="P:proteolysis"/>
    <property type="evidence" value="ECO:0007669"/>
    <property type="project" value="InterPro"/>
</dbReference>
<protein>
    <recommendedName>
        <fullName evidence="4">S8 family serine peptidase</fullName>
    </recommendedName>
</protein>
<feature type="region of interest" description="Disordered" evidence="1">
    <location>
        <begin position="521"/>
        <end position="551"/>
    </location>
</feature>
<dbReference type="InterPro" id="IPR036852">
    <property type="entry name" value="Peptidase_S8/S53_dom_sf"/>
</dbReference>
<evidence type="ECO:0000256" key="1">
    <source>
        <dbReference type="SAM" id="MobiDB-lite"/>
    </source>
</evidence>
<feature type="region of interest" description="Disordered" evidence="1">
    <location>
        <begin position="92"/>
        <end position="117"/>
    </location>
</feature>
<evidence type="ECO:0008006" key="4">
    <source>
        <dbReference type="Google" id="ProtNLM"/>
    </source>
</evidence>
<dbReference type="OrthoDB" id="8010691at2"/>
<dbReference type="EMBL" id="VOPL01000004">
    <property type="protein sequence ID" value="TXB68772.1"/>
    <property type="molecule type" value="Genomic_DNA"/>
</dbReference>
<gene>
    <name evidence="2" type="ORF">FQV27_12415</name>
</gene>
<accession>A0A5C6S2X9</accession>
<organism evidence="2 3">
    <name type="scientific">Paracoccus aurantiacus</name>
    <dbReference type="NCBI Taxonomy" id="2599412"/>
    <lineage>
        <taxon>Bacteria</taxon>
        <taxon>Pseudomonadati</taxon>
        <taxon>Pseudomonadota</taxon>
        <taxon>Alphaproteobacteria</taxon>
        <taxon>Rhodobacterales</taxon>
        <taxon>Paracoccaceae</taxon>
        <taxon>Paracoccus</taxon>
    </lineage>
</organism>
<evidence type="ECO:0000313" key="3">
    <source>
        <dbReference type="Proteomes" id="UP000321562"/>
    </source>
</evidence>